<dbReference type="CDD" id="cd05233">
    <property type="entry name" value="SDR_c"/>
    <property type="match status" value="1"/>
</dbReference>
<proteinExistence type="inferred from homology"/>
<dbReference type="PRINTS" id="PR00081">
    <property type="entry name" value="GDHRDH"/>
</dbReference>
<dbReference type="NCBIfam" id="TIGR03971">
    <property type="entry name" value="SDR_subfam_1"/>
    <property type="match status" value="1"/>
</dbReference>
<dbReference type="Pfam" id="PF13561">
    <property type="entry name" value="adh_short_C2"/>
    <property type="match status" value="1"/>
</dbReference>
<organism evidence="4 5">
    <name type="scientific">Pseudonocardia yuanmonensis</name>
    <dbReference type="NCBI Taxonomy" id="1095914"/>
    <lineage>
        <taxon>Bacteria</taxon>
        <taxon>Bacillati</taxon>
        <taxon>Actinomycetota</taxon>
        <taxon>Actinomycetes</taxon>
        <taxon>Pseudonocardiales</taxon>
        <taxon>Pseudonocardiaceae</taxon>
        <taxon>Pseudonocardia</taxon>
    </lineage>
</organism>
<dbReference type="InterPro" id="IPR020904">
    <property type="entry name" value="Sc_DH/Rdtase_CS"/>
</dbReference>
<dbReference type="PANTHER" id="PTHR24321">
    <property type="entry name" value="DEHYDROGENASES, SHORT CHAIN"/>
    <property type="match status" value="1"/>
</dbReference>
<dbReference type="Proteomes" id="UP001500325">
    <property type="component" value="Unassembled WGS sequence"/>
</dbReference>
<dbReference type="RefSeq" id="WP_345381087.1">
    <property type="nucleotide sequence ID" value="NZ_BAABIC010000009.1"/>
</dbReference>
<keyword evidence="2" id="KW-0560">Oxidoreductase</keyword>
<keyword evidence="5" id="KW-1185">Reference proteome</keyword>
<comment type="similarity">
    <text evidence="1">Belongs to the short-chain dehydrogenases/reductases (SDR) family.</text>
</comment>
<dbReference type="SUPFAM" id="SSF51735">
    <property type="entry name" value="NAD(P)-binding Rossmann-fold domains"/>
    <property type="match status" value="1"/>
</dbReference>
<gene>
    <name evidence="4" type="ORF">GCM10023215_29730</name>
</gene>
<reference evidence="5" key="1">
    <citation type="journal article" date="2019" name="Int. J. Syst. Evol. Microbiol.">
        <title>The Global Catalogue of Microorganisms (GCM) 10K type strain sequencing project: providing services to taxonomists for standard genome sequencing and annotation.</title>
        <authorList>
            <consortium name="The Broad Institute Genomics Platform"/>
            <consortium name="The Broad Institute Genome Sequencing Center for Infectious Disease"/>
            <person name="Wu L."/>
            <person name="Ma J."/>
        </authorList>
    </citation>
    <scope>NUCLEOTIDE SEQUENCE [LARGE SCALE GENOMIC DNA]</scope>
    <source>
        <strain evidence="5">JCM 18055</strain>
    </source>
</reference>
<dbReference type="PROSITE" id="PS00061">
    <property type="entry name" value="ADH_SHORT"/>
    <property type="match status" value="1"/>
</dbReference>
<dbReference type="NCBIfam" id="NF009467">
    <property type="entry name" value="PRK12826.1-3"/>
    <property type="match status" value="1"/>
</dbReference>
<evidence type="ECO:0000313" key="4">
    <source>
        <dbReference type="EMBL" id="GAA4690966.1"/>
    </source>
</evidence>
<dbReference type="PANTHER" id="PTHR24321:SF8">
    <property type="entry name" value="ESTRADIOL 17-BETA-DEHYDROGENASE 8-RELATED"/>
    <property type="match status" value="1"/>
</dbReference>
<dbReference type="EMBL" id="BAABIC010000009">
    <property type="protein sequence ID" value="GAA4690966.1"/>
    <property type="molecule type" value="Genomic_DNA"/>
</dbReference>
<dbReference type="InterPro" id="IPR036291">
    <property type="entry name" value="NAD(P)-bd_dom_sf"/>
</dbReference>
<sequence length="341" mass="36086">MAGRLEGKVALISGAARGQGRSHAVRLAEEGADIIAFDVCRQLDTVPYPMSTPDDLAETVRQVEELDRRIVAMEADVRDSAAVQAVVDAGLYTFERLDIVCANAGILRFVENVWSVTDAEWDEMIGVCPTGAWKTIRAAVPAMIASGHGGSIVLTSSTAGIKGMTNIGPYTTAKHGIVGLMRTLAVDLAPHSIRVNTVLPTGVSSPMIVNDYVDEFLGAHPDLSVNWANLMPVDQVEPRDVSNAVAYLCSDEARYVTGATFPVDGGVLLKQAPWSEPLRVEEQVGAECEADEVGHVGPDRGPVGVDEFEEPVASLNVRPWGGGAEAARCLDALQPPTGSSG</sequence>
<dbReference type="InterPro" id="IPR002347">
    <property type="entry name" value="SDR_fam"/>
</dbReference>
<evidence type="ECO:0000256" key="1">
    <source>
        <dbReference type="ARBA" id="ARBA00006484"/>
    </source>
</evidence>
<dbReference type="InterPro" id="IPR023985">
    <property type="entry name" value="SDR_subfam_1"/>
</dbReference>
<protein>
    <submittedName>
        <fullName evidence="4">Mycofactocin-coupled SDR family oxidoreductase</fullName>
    </submittedName>
</protein>
<dbReference type="Gene3D" id="3.40.50.720">
    <property type="entry name" value="NAD(P)-binding Rossmann-like Domain"/>
    <property type="match status" value="1"/>
</dbReference>
<accession>A0ABP8WMJ0</accession>
<dbReference type="PRINTS" id="PR00080">
    <property type="entry name" value="SDRFAMILY"/>
</dbReference>
<evidence type="ECO:0000313" key="5">
    <source>
        <dbReference type="Proteomes" id="UP001500325"/>
    </source>
</evidence>
<keyword evidence="3" id="KW-0520">NAD</keyword>
<name>A0ABP8WMJ0_9PSEU</name>
<evidence type="ECO:0000256" key="2">
    <source>
        <dbReference type="ARBA" id="ARBA00023002"/>
    </source>
</evidence>
<evidence type="ECO:0000256" key="3">
    <source>
        <dbReference type="ARBA" id="ARBA00023027"/>
    </source>
</evidence>
<comment type="caution">
    <text evidence="4">The sequence shown here is derived from an EMBL/GenBank/DDBJ whole genome shotgun (WGS) entry which is preliminary data.</text>
</comment>